<sequence length="113" mass="12987">MSVKMINNLRSQETRTDHGRAKATNESSRPSVRFNDLPLVCSTFVFLVPTFPVAIQRWDFSVLWADPSSMGAIPFLQDVLYKIVSKLPPNFFFLQELVFCQEMHVVRVPQVNI</sequence>
<reference evidence="2" key="2">
    <citation type="journal article" date="2015" name="Data Brief">
        <title>Shoot transcriptome of the giant reed, Arundo donax.</title>
        <authorList>
            <person name="Barrero R.A."/>
            <person name="Guerrero F.D."/>
            <person name="Moolhuijzen P."/>
            <person name="Goolsby J.A."/>
            <person name="Tidwell J."/>
            <person name="Bellgard S.E."/>
            <person name="Bellgard M.I."/>
        </authorList>
    </citation>
    <scope>NUCLEOTIDE SEQUENCE</scope>
    <source>
        <tissue evidence="2">Shoot tissue taken approximately 20 cm above the soil surface</tissue>
    </source>
</reference>
<reference evidence="2" key="1">
    <citation type="submission" date="2014-09" db="EMBL/GenBank/DDBJ databases">
        <authorList>
            <person name="Magalhaes I.L.F."/>
            <person name="Oliveira U."/>
            <person name="Santos F.R."/>
            <person name="Vidigal T.H.D.A."/>
            <person name="Brescovit A.D."/>
            <person name="Santos A.J."/>
        </authorList>
    </citation>
    <scope>NUCLEOTIDE SEQUENCE</scope>
    <source>
        <tissue evidence="2">Shoot tissue taken approximately 20 cm above the soil surface</tissue>
    </source>
</reference>
<dbReference type="AlphaFoldDB" id="A0A0A9DNW1"/>
<feature type="region of interest" description="Disordered" evidence="1">
    <location>
        <begin position="1"/>
        <end position="30"/>
    </location>
</feature>
<evidence type="ECO:0000313" key="2">
    <source>
        <dbReference type="EMBL" id="JAD88378.1"/>
    </source>
</evidence>
<protein>
    <submittedName>
        <fullName evidence="2">Uncharacterized protein</fullName>
    </submittedName>
</protein>
<name>A0A0A9DNW1_ARUDO</name>
<proteinExistence type="predicted"/>
<accession>A0A0A9DNW1</accession>
<dbReference type="EMBL" id="GBRH01209517">
    <property type="protein sequence ID" value="JAD88378.1"/>
    <property type="molecule type" value="Transcribed_RNA"/>
</dbReference>
<evidence type="ECO:0000256" key="1">
    <source>
        <dbReference type="SAM" id="MobiDB-lite"/>
    </source>
</evidence>
<organism evidence="2">
    <name type="scientific">Arundo donax</name>
    <name type="common">Giant reed</name>
    <name type="synonym">Donax arundinaceus</name>
    <dbReference type="NCBI Taxonomy" id="35708"/>
    <lineage>
        <taxon>Eukaryota</taxon>
        <taxon>Viridiplantae</taxon>
        <taxon>Streptophyta</taxon>
        <taxon>Embryophyta</taxon>
        <taxon>Tracheophyta</taxon>
        <taxon>Spermatophyta</taxon>
        <taxon>Magnoliopsida</taxon>
        <taxon>Liliopsida</taxon>
        <taxon>Poales</taxon>
        <taxon>Poaceae</taxon>
        <taxon>PACMAD clade</taxon>
        <taxon>Arundinoideae</taxon>
        <taxon>Arundineae</taxon>
        <taxon>Arundo</taxon>
    </lineage>
</organism>